<name>A0A7U2HW63_PHANO</name>
<reference evidence="3" key="1">
    <citation type="journal article" date="2021" name="BMC Genomics">
        <title>Chromosome-level genome assembly and manually-curated proteome of model necrotroph Parastagonospora nodorum Sn15 reveals a genome-wide trove of candidate effector homologs, and redundancy of virulence-related functions within an accessory chromosome.</title>
        <authorList>
            <person name="Bertazzoni S."/>
            <person name="Jones D.A.B."/>
            <person name="Phan H.T."/>
            <person name="Tan K.-C."/>
            <person name="Hane J.K."/>
        </authorList>
    </citation>
    <scope>NUCLEOTIDE SEQUENCE [LARGE SCALE GENOMIC DNA]</scope>
    <source>
        <strain evidence="3">SN15 / ATCC MYA-4574 / FGSC 10173)</strain>
    </source>
</reference>
<feature type="compositionally biased region" description="Polar residues" evidence="1">
    <location>
        <begin position="181"/>
        <end position="192"/>
    </location>
</feature>
<dbReference type="OMA" id="GLWWHAT"/>
<gene>
    <name evidence="2" type="ORF">JI435_074440</name>
</gene>
<evidence type="ECO:0000256" key="1">
    <source>
        <dbReference type="SAM" id="MobiDB-lite"/>
    </source>
</evidence>
<organism evidence="2 3">
    <name type="scientific">Phaeosphaeria nodorum (strain SN15 / ATCC MYA-4574 / FGSC 10173)</name>
    <name type="common">Glume blotch fungus</name>
    <name type="synonym">Parastagonospora nodorum</name>
    <dbReference type="NCBI Taxonomy" id="321614"/>
    <lineage>
        <taxon>Eukaryota</taxon>
        <taxon>Fungi</taxon>
        <taxon>Dikarya</taxon>
        <taxon>Ascomycota</taxon>
        <taxon>Pezizomycotina</taxon>
        <taxon>Dothideomycetes</taxon>
        <taxon>Pleosporomycetidae</taxon>
        <taxon>Pleosporales</taxon>
        <taxon>Pleosporineae</taxon>
        <taxon>Phaeosphaeriaceae</taxon>
        <taxon>Parastagonospora</taxon>
    </lineage>
</organism>
<protein>
    <submittedName>
        <fullName evidence="2">Uncharacterized protein</fullName>
    </submittedName>
</protein>
<dbReference type="RefSeq" id="XP_001797777.1">
    <property type="nucleotide sequence ID" value="XM_001797725.1"/>
</dbReference>
<proteinExistence type="predicted"/>
<sequence>MNKIIGQLAKQQPKFFRVSYSTEYKTFITNHILADPWHPVHETQKRRFKERPREGLWWHVTTAADLSKSSCVRSWSRRRLRNAIVEELRARGFDENGKAIISKKFNSGNTALRSTFPSSPAIQGSLRLHAQPPLIPAKFTEVKAEVGRTVDIILAASMPTSNRPTSYQKPIQTPPRKPFQKGQQKRPQASRA</sequence>
<dbReference type="KEGG" id="pno:SNOG_07444"/>
<accession>A0A7U2HW63</accession>
<evidence type="ECO:0000313" key="3">
    <source>
        <dbReference type="Proteomes" id="UP000663193"/>
    </source>
</evidence>
<feature type="region of interest" description="Disordered" evidence="1">
    <location>
        <begin position="161"/>
        <end position="192"/>
    </location>
</feature>
<dbReference type="AlphaFoldDB" id="A0A7U2HW63"/>
<dbReference type="Proteomes" id="UP000663193">
    <property type="component" value="Chromosome 4"/>
</dbReference>
<feature type="compositionally biased region" description="Polar residues" evidence="1">
    <location>
        <begin position="161"/>
        <end position="171"/>
    </location>
</feature>
<dbReference type="OrthoDB" id="5238363at2759"/>
<dbReference type="VEuPathDB" id="FungiDB:JI435_074440"/>
<dbReference type="EMBL" id="CP069026">
    <property type="protein sequence ID" value="QRC94170.1"/>
    <property type="molecule type" value="Genomic_DNA"/>
</dbReference>
<keyword evidence="3" id="KW-1185">Reference proteome</keyword>
<evidence type="ECO:0000313" key="2">
    <source>
        <dbReference type="EMBL" id="QRC94170.1"/>
    </source>
</evidence>